<feature type="domain" description="ABC transporter" evidence="6">
    <location>
        <begin position="30"/>
        <end position="260"/>
    </location>
</feature>
<accession>A0ABZ0QPX1</accession>
<name>A0ABZ0QPX1_9FIRM</name>
<dbReference type="InterPro" id="IPR027417">
    <property type="entry name" value="P-loop_NTPase"/>
</dbReference>
<dbReference type="InterPro" id="IPR003439">
    <property type="entry name" value="ABC_transporter-like_ATP-bd"/>
</dbReference>
<keyword evidence="4 7" id="KW-0067">ATP-binding</keyword>
<evidence type="ECO:0000256" key="5">
    <source>
        <dbReference type="SAM" id="MobiDB-lite"/>
    </source>
</evidence>
<dbReference type="Gene3D" id="3.40.50.300">
    <property type="entry name" value="P-loop containing nucleotide triphosphate hydrolases"/>
    <property type="match status" value="1"/>
</dbReference>
<feature type="region of interest" description="Disordered" evidence="5">
    <location>
        <begin position="310"/>
        <end position="388"/>
    </location>
</feature>
<dbReference type="PROSITE" id="PS00211">
    <property type="entry name" value="ABC_TRANSPORTER_1"/>
    <property type="match status" value="1"/>
</dbReference>
<dbReference type="PANTHER" id="PTHR43335">
    <property type="entry name" value="ABC TRANSPORTER, ATP-BINDING PROTEIN"/>
    <property type="match status" value="1"/>
</dbReference>
<dbReference type="Pfam" id="PF00005">
    <property type="entry name" value="ABC_tran"/>
    <property type="match status" value="1"/>
</dbReference>
<dbReference type="CDD" id="cd03264">
    <property type="entry name" value="ABC_drug_resistance_like"/>
    <property type="match status" value="1"/>
</dbReference>
<keyword evidence="2" id="KW-0813">Transport</keyword>
<gene>
    <name evidence="7" type="ORF">Q5761_02385</name>
</gene>
<dbReference type="SUPFAM" id="SSF52540">
    <property type="entry name" value="P-loop containing nucleoside triphosphate hydrolases"/>
    <property type="match status" value="1"/>
</dbReference>
<evidence type="ECO:0000256" key="2">
    <source>
        <dbReference type="ARBA" id="ARBA00022448"/>
    </source>
</evidence>
<dbReference type="PROSITE" id="PS50893">
    <property type="entry name" value="ABC_TRANSPORTER_2"/>
    <property type="match status" value="1"/>
</dbReference>
<dbReference type="RefSeq" id="WP_318751050.1">
    <property type="nucleotide sequence ID" value="NZ_CP132508.1"/>
</dbReference>
<dbReference type="PANTHER" id="PTHR43335:SF2">
    <property type="entry name" value="ABC TRANSPORTER, ATP-BINDING PROTEIN"/>
    <property type="match status" value="1"/>
</dbReference>
<reference evidence="7 8" key="1">
    <citation type="submission" date="2023-08" db="EMBL/GenBank/DDBJ databases">
        <title>Genome sequence of Thermaerobacter compostii strain Ins1, a spore-forming filamentous bacterium isolated from a deep geothermal reservoir.</title>
        <authorList>
            <person name="Bregnard D."/>
            <person name="Gonzalez D."/>
            <person name="Junier P."/>
        </authorList>
    </citation>
    <scope>NUCLEOTIDE SEQUENCE [LARGE SCALE GENOMIC DNA]</scope>
    <source>
        <strain evidence="7 8">Ins1</strain>
    </source>
</reference>
<dbReference type="SMART" id="SM00382">
    <property type="entry name" value="AAA"/>
    <property type="match status" value="1"/>
</dbReference>
<feature type="region of interest" description="Disordered" evidence="5">
    <location>
        <begin position="1"/>
        <end position="22"/>
    </location>
</feature>
<dbReference type="InterPro" id="IPR017871">
    <property type="entry name" value="ABC_transporter-like_CS"/>
</dbReference>
<evidence type="ECO:0000256" key="1">
    <source>
        <dbReference type="ARBA" id="ARBA00005417"/>
    </source>
</evidence>
<dbReference type="InterPro" id="IPR003593">
    <property type="entry name" value="AAA+_ATPase"/>
</dbReference>
<organism evidence="7 8">
    <name type="scientific">Thermaerobacter composti</name>
    <dbReference type="NCBI Taxonomy" id="554949"/>
    <lineage>
        <taxon>Bacteria</taxon>
        <taxon>Bacillati</taxon>
        <taxon>Bacillota</taxon>
        <taxon>Clostridia</taxon>
        <taxon>Eubacteriales</taxon>
        <taxon>Clostridiales Family XVII. Incertae Sedis</taxon>
        <taxon>Thermaerobacter</taxon>
    </lineage>
</organism>
<comment type="similarity">
    <text evidence="1">Belongs to the ABC transporter superfamily.</text>
</comment>
<keyword evidence="8" id="KW-1185">Reference proteome</keyword>
<dbReference type="GO" id="GO:0005524">
    <property type="term" value="F:ATP binding"/>
    <property type="evidence" value="ECO:0007669"/>
    <property type="project" value="UniProtKB-KW"/>
</dbReference>
<sequence length="388" mass="40649">MDASRHAASRRPGGPAAATASAGEDTGLRLHLTGVSKIYGRRKVALDDVNLAWGPGVLGLLGPNGAGKSTLLGILATLVEPSRGQVRIGPWTLPRDQHAVRQHLGYLPQEGGWFPQLTVYETLDFAAIFKGIADSAARRREIEHRLEQVGLLDVRHVRTGRLSGGMRRRLGIAMALLGDPSLILLDEPTAGLDPEERVRFRQLLGSLGPERLVIFSTHVVEDIAATCEEVAVIAGGRLRWLGPPQDLAACAAGLVWEVEGSAPEGAVVVSSRREGGTALLRVLAWHRPPGARPAEPRVEDGYVALLRGLAAGRPGTGSSGREYRPWPVGEAEPAHGEEPAGAPPPQRVTGPEAPDREEPAGPAEGDAAGGAPGGRGAGSPSHGKGGRP</sequence>
<dbReference type="Proteomes" id="UP001304683">
    <property type="component" value="Chromosome"/>
</dbReference>
<evidence type="ECO:0000259" key="6">
    <source>
        <dbReference type="PROSITE" id="PS50893"/>
    </source>
</evidence>
<evidence type="ECO:0000313" key="7">
    <source>
        <dbReference type="EMBL" id="WPD19540.1"/>
    </source>
</evidence>
<keyword evidence="3" id="KW-0547">Nucleotide-binding</keyword>
<feature type="compositionally biased region" description="Gly residues" evidence="5">
    <location>
        <begin position="367"/>
        <end position="377"/>
    </location>
</feature>
<evidence type="ECO:0000313" key="8">
    <source>
        <dbReference type="Proteomes" id="UP001304683"/>
    </source>
</evidence>
<proteinExistence type="inferred from homology"/>
<evidence type="ECO:0000256" key="3">
    <source>
        <dbReference type="ARBA" id="ARBA00022741"/>
    </source>
</evidence>
<feature type="compositionally biased region" description="Low complexity" evidence="5">
    <location>
        <begin position="10"/>
        <end position="22"/>
    </location>
</feature>
<protein>
    <submittedName>
        <fullName evidence="7">ABC transporter ATP-binding protein</fullName>
    </submittedName>
</protein>
<dbReference type="EMBL" id="CP132508">
    <property type="protein sequence ID" value="WPD19540.1"/>
    <property type="molecule type" value="Genomic_DNA"/>
</dbReference>
<evidence type="ECO:0000256" key="4">
    <source>
        <dbReference type="ARBA" id="ARBA00022840"/>
    </source>
</evidence>